<dbReference type="Gene3D" id="1.10.530.10">
    <property type="match status" value="1"/>
</dbReference>
<gene>
    <name evidence="2" type="ORF">K6978_17325</name>
</gene>
<name>A0ABY7YIK3_9XANT</name>
<evidence type="ECO:0000313" key="3">
    <source>
        <dbReference type="Proteomes" id="UP001214201"/>
    </source>
</evidence>
<dbReference type="InterPro" id="IPR008258">
    <property type="entry name" value="Transglycosylase_SLT_dom_1"/>
</dbReference>
<keyword evidence="3" id="KW-1185">Reference proteome</keyword>
<dbReference type="InterPro" id="IPR023346">
    <property type="entry name" value="Lysozyme-like_dom_sf"/>
</dbReference>
<dbReference type="EMBL" id="CP082214">
    <property type="protein sequence ID" value="WDM73721.1"/>
    <property type="molecule type" value="Genomic_DNA"/>
</dbReference>
<dbReference type="Pfam" id="PF01464">
    <property type="entry name" value="SLT"/>
    <property type="match status" value="1"/>
</dbReference>
<sequence length="184" mass="20914">MRASVHGMRAQCPRRWGILAATLQVENGWHVFQARYAVLSFRRRRALMAILLLCAAPLAHADCFEEAAGYQHVNPWVLRAIAWQESRGRAEAIHVNKNGTIDYGKMQINSIHLRRLSSYGISRDELMQPCVSVYVAAWRLREMVNKYGNTWAAVGAYHSETPAERNKYAQAIHGILLRRGVISE</sequence>
<accession>A0ABY7YIK3</accession>
<proteinExistence type="predicted"/>
<feature type="domain" description="Transglycosylase SLT" evidence="1">
    <location>
        <begin position="62"/>
        <end position="165"/>
    </location>
</feature>
<dbReference type="Proteomes" id="UP001214201">
    <property type="component" value="Chromosome"/>
</dbReference>
<evidence type="ECO:0000259" key="1">
    <source>
        <dbReference type="Pfam" id="PF01464"/>
    </source>
</evidence>
<dbReference type="SUPFAM" id="SSF53955">
    <property type="entry name" value="Lysozyme-like"/>
    <property type="match status" value="1"/>
</dbReference>
<protein>
    <submittedName>
        <fullName evidence="2">Lytic transglycosylase domain-containing protein</fullName>
    </submittedName>
</protein>
<organism evidence="2 3">
    <name type="scientific">Xanthomonas cucurbitae</name>
    <dbReference type="NCBI Taxonomy" id="56453"/>
    <lineage>
        <taxon>Bacteria</taxon>
        <taxon>Pseudomonadati</taxon>
        <taxon>Pseudomonadota</taxon>
        <taxon>Gammaproteobacteria</taxon>
        <taxon>Lysobacterales</taxon>
        <taxon>Lysobacteraceae</taxon>
        <taxon>Xanthomonas</taxon>
    </lineage>
</organism>
<reference evidence="2 3" key="1">
    <citation type="submission" date="2021-08" db="EMBL/GenBank/DDBJ databases">
        <title>Genome sequences of Xanthomonas cucurbitae isolates from 5 Midwestern US states.</title>
        <authorList>
            <person name="Hind S.R."/>
        </authorList>
    </citation>
    <scope>NUCLEOTIDE SEQUENCE [LARGE SCALE GENOMIC DNA]</scope>
    <source>
        <strain evidence="2 3">OH_261</strain>
    </source>
</reference>
<dbReference type="CDD" id="cd13400">
    <property type="entry name" value="LT_IagB-like"/>
    <property type="match status" value="1"/>
</dbReference>
<evidence type="ECO:0000313" key="2">
    <source>
        <dbReference type="EMBL" id="WDM73721.1"/>
    </source>
</evidence>